<dbReference type="EnsemblPlants" id="Solyc10g079760.1.1">
    <property type="protein sequence ID" value="Solyc10g079760.1.1.1"/>
    <property type="gene ID" value="Solyc10g079760.1"/>
</dbReference>
<name>A0A3Q7IL44_SOLLC</name>
<dbReference type="Gramene" id="Solyc10g079760.1.1">
    <property type="protein sequence ID" value="Solyc10g079760.1.1.1"/>
    <property type="gene ID" value="Solyc10g079760.1"/>
</dbReference>
<organism evidence="1">
    <name type="scientific">Solanum lycopersicum</name>
    <name type="common">Tomato</name>
    <name type="synonym">Lycopersicon esculentum</name>
    <dbReference type="NCBI Taxonomy" id="4081"/>
    <lineage>
        <taxon>Eukaryota</taxon>
        <taxon>Viridiplantae</taxon>
        <taxon>Streptophyta</taxon>
        <taxon>Embryophyta</taxon>
        <taxon>Tracheophyta</taxon>
        <taxon>Spermatophyta</taxon>
        <taxon>Magnoliopsida</taxon>
        <taxon>eudicotyledons</taxon>
        <taxon>Gunneridae</taxon>
        <taxon>Pentapetalae</taxon>
        <taxon>asterids</taxon>
        <taxon>lamiids</taxon>
        <taxon>Solanales</taxon>
        <taxon>Solanaceae</taxon>
        <taxon>Solanoideae</taxon>
        <taxon>Solaneae</taxon>
        <taxon>Solanum</taxon>
        <taxon>Solanum subgen. Lycopersicon</taxon>
    </lineage>
</organism>
<dbReference type="Proteomes" id="UP000004994">
    <property type="component" value="Chromosome 10"/>
</dbReference>
<protein>
    <submittedName>
        <fullName evidence="1">Uncharacterized protein</fullName>
    </submittedName>
</protein>
<dbReference type="PaxDb" id="4081-Solyc10g079760.1.1"/>
<dbReference type="InParanoid" id="A0A3Q7IL44"/>
<dbReference type="AlphaFoldDB" id="A0A3Q7IL44"/>
<evidence type="ECO:0000313" key="1">
    <source>
        <dbReference type="EnsemblPlants" id="Solyc10g079760.1.1.1"/>
    </source>
</evidence>
<evidence type="ECO:0000313" key="2">
    <source>
        <dbReference type="Proteomes" id="UP000004994"/>
    </source>
</evidence>
<proteinExistence type="predicted"/>
<accession>A0A3Q7IL44</accession>
<keyword evidence="2" id="KW-1185">Reference proteome</keyword>
<reference evidence="1" key="1">
    <citation type="journal article" date="2012" name="Nature">
        <title>The tomato genome sequence provides insights into fleshy fruit evolution.</title>
        <authorList>
            <consortium name="Tomato Genome Consortium"/>
        </authorList>
    </citation>
    <scope>NUCLEOTIDE SEQUENCE [LARGE SCALE GENOMIC DNA]</scope>
    <source>
        <strain evidence="1">cv. Heinz 1706</strain>
    </source>
</reference>
<sequence>MVSYSFIAPKLGVGFIVARQDRLTHYFSSKSYVQVRFFLSKIVKYIASMNILLSSKEIYVIFMTREH</sequence>
<reference evidence="1" key="2">
    <citation type="submission" date="2019-01" db="UniProtKB">
        <authorList>
            <consortium name="EnsemblPlants"/>
        </authorList>
    </citation>
    <scope>IDENTIFICATION</scope>
    <source>
        <strain evidence="1">cv. Heinz 1706</strain>
    </source>
</reference>